<keyword evidence="5" id="KW-0675">Receptor</keyword>
<dbReference type="GO" id="GO:0004930">
    <property type="term" value="F:G protein-coupled receptor activity"/>
    <property type="evidence" value="ECO:0007669"/>
    <property type="project" value="InterPro"/>
</dbReference>
<keyword evidence="3" id="KW-1133">Transmembrane helix</keyword>
<comment type="caution">
    <text evidence="5">The sequence shown here is derived from an EMBL/GenBank/DDBJ whole genome shotgun (WGS) entry which is preliminary data.</text>
</comment>
<dbReference type="PRINTS" id="PR00249">
    <property type="entry name" value="GPCRSECRETIN"/>
</dbReference>
<evidence type="ECO:0000256" key="4">
    <source>
        <dbReference type="ARBA" id="ARBA00023136"/>
    </source>
</evidence>
<protein>
    <submittedName>
        <fullName evidence="5">Adhesion G- coupled receptor D1-like</fullName>
    </submittedName>
</protein>
<dbReference type="OrthoDB" id="1100386at2759"/>
<dbReference type="Gene3D" id="1.20.1070.10">
    <property type="entry name" value="Rhodopsin 7-helix transmembrane proteins"/>
    <property type="match status" value="1"/>
</dbReference>
<dbReference type="Pfam" id="PF00002">
    <property type="entry name" value="7tm_2"/>
    <property type="match status" value="1"/>
</dbReference>
<proteinExistence type="predicted"/>
<dbReference type="PANTHER" id="PTHR12011">
    <property type="entry name" value="ADHESION G-PROTEIN COUPLED RECEPTOR"/>
    <property type="match status" value="1"/>
</dbReference>
<dbReference type="GO" id="GO:0005886">
    <property type="term" value="C:plasma membrane"/>
    <property type="evidence" value="ECO:0007669"/>
    <property type="project" value="TreeGrafter"/>
</dbReference>
<evidence type="ECO:0000313" key="5">
    <source>
        <dbReference type="EMBL" id="CAB3998086.1"/>
    </source>
</evidence>
<dbReference type="EMBL" id="CACRXK020003263">
    <property type="protein sequence ID" value="CAB3998086.1"/>
    <property type="molecule type" value="Genomic_DNA"/>
</dbReference>
<dbReference type="InterPro" id="IPR000832">
    <property type="entry name" value="GPCR_2_secretin-like"/>
</dbReference>
<keyword evidence="6" id="KW-1185">Reference proteome</keyword>
<gene>
    <name evidence="5" type="ORF">PACLA_8A058378</name>
</gene>
<dbReference type="PANTHER" id="PTHR12011:SF347">
    <property type="entry name" value="FI21270P1-RELATED"/>
    <property type="match status" value="1"/>
</dbReference>
<accession>A0A6S7H5P6</accession>
<name>A0A6S7H5P6_PARCT</name>
<comment type="subcellular location">
    <subcellularLocation>
        <location evidence="1">Membrane</location>
        <topology evidence="1">Multi-pass membrane protein</topology>
    </subcellularLocation>
</comment>
<organism evidence="5 6">
    <name type="scientific">Paramuricea clavata</name>
    <name type="common">Red gorgonian</name>
    <name type="synonym">Violescent sea-whip</name>
    <dbReference type="NCBI Taxonomy" id="317549"/>
    <lineage>
        <taxon>Eukaryota</taxon>
        <taxon>Metazoa</taxon>
        <taxon>Cnidaria</taxon>
        <taxon>Anthozoa</taxon>
        <taxon>Octocorallia</taxon>
        <taxon>Malacalcyonacea</taxon>
        <taxon>Plexauridae</taxon>
        <taxon>Paramuricea</taxon>
    </lineage>
</organism>
<sequence length="101" mass="11873">MAKTFCVLLPVLGLTWLIGIVTFNKDIIEMQYIFAILNSLQGFFIFLFYVVYSQEVRREISHRIAIWKTAKEINGQAQVTRDSKLRYSEQTNSLPSYKTWM</sequence>
<dbReference type="Proteomes" id="UP001152795">
    <property type="component" value="Unassembled WGS sequence"/>
</dbReference>
<dbReference type="AlphaFoldDB" id="A0A6S7H5P6"/>
<reference evidence="5" key="1">
    <citation type="submission" date="2020-04" db="EMBL/GenBank/DDBJ databases">
        <authorList>
            <person name="Alioto T."/>
            <person name="Alioto T."/>
            <person name="Gomez Garrido J."/>
        </authorList>
    </citation>
    <scope>NUCLEOTIDE SEQUENCE</scope>
    <source>
        <strain evidence="5">A484AB</strain>
    </source>
</reference>
<evidence type="ECO:0000256" key="3">
    <source>
        <dbReference type="ARBA" id="ARBA00022989"/>
    </source>
</evidence>
<evidence type="ECO:0000256" key="1">
    <source>
        <dbReference type="ARBA" id="ARBA00004141"/>
    </source>
</evidence>
<keyword evidence="2" id="KW-0812">Transmembrane</keyword>
<evidence type="ECO:0000313" key="6">
    <source>
        <dbReference type="Proteomes" id="UP001152795"/>
    </source>
</evidence>
<evidence type="ECO:0000256" key="2">
    <source>
        <dbReference type="ARBA" id="ARBA00022692"/>
    </source>
</evidence>
<keyword evidence="4" id="KW-0472">Membrane</keyword>